<feature type="region of interest" description="Disordered" evidence="8">
    <location>
        <begin position="378"/>
        <end position="560"/>
    </location>
</feature>
<dbReference type="InterPro" id="IPR006615">
    <property type="entry name" value="Pept_C19_DUSP"/>
</dbReference>
<feature type="compositionally biased region" description="Polar residues" evidence="8">
    <location>
        <begin position="424"/>
        <end position="434"/>
    </location>
</feature>
<dbReference type="Gene3D" id="3.90.70.10">
    <property type="entry name" value="Cysteine proteinases"/>
    <property type="match status" value="2"/>
</dbReference>
<dbReference type="GO" id="GO:0006508">
    <property type="term" value="P:proteolysis"/>
    <property type="evidence" value="ECO:0007669"/>
    <property type="project" value="UniProtKB-KW"/>
</dbReference>
<feature type="region of interest" description="Disordered" evidence="8">
    <location>
        <begin position="801"/>
        <end position="939"/>
    </location>
</feature>
<feature type="region of interest" description="Disordered" evidence="8">
    <location>
        <begin position="116"/>
        <end position="162"/>
    </location>
</feature>
<keyword evidence="6" id="KW-0378">Hydrolase</keyword>
<feature type="compositionally biased region" description="Basic and acidic residues" evidence="8">
    <location>
        <begin position="10"/>
        <end position="28"/>
    </location>
</feature>
<dbReference type="GO" id="GO:0016579">
    <property type="term" value="P:protein deubiquitination"/>
    <property type="evidence" value="ECO:0007669"/>
    <property type="project" value="InterPro"/>
</dbReference>
<feature type="compositionally biased region" description="Basic residues" evidence="8">
    <location>
        <begin position="1835"/>
        <end position="1854"/>
    </location>
</feature>
<feature type="region of interest" description="Disordered" evidence="8">
    <location>
        <begin position="2177"/>
        <end position="2199"/>
    </location>
</feature>
<feature type="compositionally biased region" description="Polar residues" evidence="8">
    <location>
        <begin position="695"/>
        <end position="705"/>
    </location>
</feature>
<dbReference type="EMBL" id="ML996565">
    <property type="protein sequence ID" value="KAF2763298.1"/>
    <property type="molecule type" value="Genomic_DNA"/>
</dbReference>
<dbReference type="InterPro" id="IPR028889">
    <property type="entry name" value="USP"/>
</dbReference>
<feature type="region of interest" description="Disordered" evidence="8">
    <location>
        <begin position="1"/>
        <end position="66"/>
    </location>
</feature>
<evidence type="ECO:0000259" key="9">
    <source>
        <dbReference type="PROSITE" id="PS50235"/>
    </source>
</evidence>
<evidence type="ECO:0000256" key="6">
    <source>
        <dbReference type="ARBA" id="ARBA00022801"/>
    </source>
</evidence>
<dbReference type="Proteomes" id="UP000799437">
    <property type="component" value="Unassembled WGS sequence"/>
</dbReference>
<feature type="compositionally biased region" description="Polar residues" evidence="8">
    <location>
        <begin position="536"/>
        <end position="560"/>
    </location>
</feature>
<keyword evidence="12" id="KW-1185">Reference proteome</keyword>
<feature type="domain" description="DUSP" evidence="10">
    <location>
        <begin position="938"/>
        <end position="1061"/>
    </location>
</feature>
<sequence>MLRFQQVQSEHGDRLSRLERRHDDDARLKSVWGTSSPFPSVLGGTPQQVPLQHPPNEPFSTFDDDQNNLLGSLHLDANDEPRRIGATSRANSVRFDESANQGWAHASRSSIDLIPRTGSGLGGHAMSERTYSHKSDGRQSSTGHSVHSATSGRANSLGLDTSYGNQNTVSPLETPGLAPGLFILGPVPAIIRCWLTTNFKHDSLLYAAVCTGSYTSFLDSRLIHSLGFQDHVEVNDEGVSKVRLAVYLPEAIQYPVSSRLASPAPQIPSFTVTFTLVSSPEPETDSKAIQIFLGSDVLRAHNADVLFSSNTMTMFDDERSKLSIPLVRPENEQAFNTLGVSSGFTASASSKNTTIGPSADSLRNLTDRTPGKQLLAMEADRDLTGGSSDEGLATTPESSRHSLEQRPIPGLLSTKTESLKETSDGSLPSTTVSRASPAIWRDWRRGEEKPTATPSMDWAGASKGTASASYQRRETGIKVLKPVKTSSRIASGPSIQSGSPSLGQSRFFDDGKRRTSMTSSGEGSDIQSKRPAASEIRSTSTTMPTKENTSSGTKARTTNPIGDGAQAVLCDHGVCPDAIQTSISFQPPTYNPEEIHRHYSHIYFRASAKGRELQNPQRRLVQLSSIFIRVPTEPIWNARSPRLYAWLARPSCGSLHACFHSSACLWSFTAPGRRLLFTTASSQKKRKLVRPAETGNIQGDSSSPLLQEGSGLASPRSSPTLTANSNRRTSTSPPRYLPPHLHDEVREASKNARTSPDSGHSASLSPSEAYAGLTLDTEESSKDKTRYPIREIVPIVSDNPRKASLRGYEPSQDLQESGRTLPRASSPAKRPFSAMDPSAGPSARDGMDVDEANNRQPEPVSAAGSPDPPATSTEPYIEQARATSVDMLDGSNPQTATSYDSTSSPAPHSSTSATSFNGDSPPKVSSGDSEMSDQKPLPSFDEQVEEIRALAMQPVQEKAVGFAVARAWLERPMSRASAPSKDENYSKEAREGDVGPIDNSSITLAGDFEDLVDEMGERYVPLKPDVTMSQEYEILPKEAWDKLVDWYGIKDNLPPIRRYVHDTTPEGSHQQNLQYELSPPIFIIRKLRNDQYGTTTAALKDSNAKAPRLLASHDANFQKVLSQAKKLAGIELKTKVKVWRIIENLPTAEESHGRSGMLTPATSRSGSPAPQAPAQQSHDLIIDLLSFTNMTEGSQREMLDIKDETANPKYNGHSTLSTVGLGASQVLVLEEQIGGPAGGEFVSDNVKSTAAKHGVSLTAKNSNGRNAAKALTASRNASPAPSGTMTRGRTRRDGKTRGTVGLSNLGNTCYMNSALQCIRSIEELSLYFLQGQYKQEINPDNPLGHAGQLAKSGSTFTPRDFKHTLGRLSGTFSGYQQQDSQEFLSFLVDGLHEDLNRIKKKPYIENPDSDDKTHTDARLIRELGEKFREGHHARNDSVAMDLFSGFYKNTMVCPHCDKVSITFDPYSLLTLQLPIEQTWQHTVVFAPLHDKPIYVEVDMDKNASIRGLKEYIAKRFPGVNAKRLMCVETYSNKIYKTFDDREAVSDCGIQDRDEIVIYELDSQPTNYPPPKKKAKKFSYGSLIDKSEEEDTPKSESPLANRMLVPVFHRASSAKGYNNRSFQLWPFFVVITREEAANYDEIHRKVLAKVATMTTNPILSDENLGYGSNNSSDAVLTTEEDASSTTDPTVKADSVEGEGSIVDVTMTESSAEQVRSQDEDSHLPRVLTPGEFIPPELQRLFTLRFAKANGKEMIQTGFSSLQGGDDYPAVSTRIPSSRDSRRSSIQSQGTGSASSASSISEETETQQSTPPQLSFNSRSADSDSDLPSVDSFTRVGKPHKFSNGNRGKRRGKRGAKTYSKKDGTKKEGGRWAHRPLLRQGSEISDLPSDPESPPRLIRLGEALILDWDSEAYEALFGATNDADDMRGRSTWEEKLAFDDPDLTHKRATRSKRKKHGVTLDECFQETAKSEILSEENAWYCNRCKELRRAEKTLAIWTTPDILVLHLKRFSSNRAFRDKIDVLVDFPIEGLDISKWVGLPEDKNCVYDLFAVDNHYGGLGGGHYTAYAQNFYDKRWYEYNDSSVSSRQPESCISTAAYLLFYRRRSDKPLGPPYLQNLVQEAWNPIQAAEESNATDNGSENSTSAADTSSGNGLRARDSSRSGANGLSSALVVAGAAHDSAPGATTSHSDDELLPTYGEEGFEDSIRVRQSAAYERLEYTQPSGWSFDSLGHKSDDAAKDDDDDNSMLLTGPRSDNGADDLQSRMLEDFDDDNVNLLNSGAGGQVTPDMSADERSPTLVGASPSHDEDVVESMEFDGAANAADDDDNEEVVEVHVDNGDVNID</sequence>
<evidence type="ECO:0000256" key="7">
    <source>
        <dbReference type="ARBA" id="ARBA00022807"/>
    </source>
</evidence>
<dbReference type="InterPro" id="IPR001394">
    <property type="entry name" value="Peptidase_C19_UCH"/>
</dbReference>
<feature type="region of interest" description="Disordered" evidence="8">
    <location>
        <begin position="1756"/>
        <end position="1893"/>
    </location>
</feature>
<dbReference type="PROSITE" id="PS00973">
    <property type="entry name" value="USP_2"/>
    <property type="match status" value="1"/>
</dbReference>
<feature type="compositionally biased region" description="Polar residues" evidence="8">
    <location>
        <begin position="1665"/>
        <end position="1674"/>
    </location>
</feature>
<feature type="compositionally biased region" description="Low complexity" evidence="8">
    <location>
        <begin position="901"/>
        <end position="915"/>
    </location>
</feature>
<comment type="similarity">
    <text evidence="2">Belongs to the peptidase C19 family.</text>
</comment>
<feature type="compositionally biased region" description="Polar residues" evidence="8">
    <location>
        <begin position="346"/>
        <end position="364"/>
    </location>
</feature>
<feature type="compositionally biased region" description="Polar residues" evidence="8">
    <location>
        <begin position="516"/>
        <end position="526"/>
    </location>
</feature>
<feature type="region of interest" description="Disordered" evidence="8">
    <location>
        <begin position="2276"/>
        <end position="2303"/>
    </location>
</feature>
<keyword evidence="4" id="KW-0645">Protease</keyword>
<dbReference type="Pfam" id="PF06337">
    <property type="entry name" value="DUSP"/>
    <property type="match status" value="1"/>
</dbReference>
<feature type="region of interest" description="Disordered" evidence="8">
    <location>
        <begin position="2221"/>
        <end position="2258"/>
    </location>
</feature>
<dbReference type="GO" id="GO:0004843">
    <property type="term" value="F:cysteine-type deubiquitinase activity"/>
    <property type="evidence" value="ECO:0007669"/>
    <property type="project" value="UniProtKB-EC"/>
</dbReference>
<accession>A0A6A6WMB7</accession>
<feature type="compositionally biased region" description="Basic and acidic residues" evidence="8">
    <location>
        <begin position="1858"/>
        <end position="1869"/>
    </location>
</feature>
<comment type="catalytic activity">
    <reaction evidence="1">
        <text>Thiol-dependent hydrolysis of ester, thioester, amide, peptide and isopeptide bonds formed by the C-terminal Gly of ubiquitin (a 76-residue protein attached to proteins as an intracellular targeting signal).</text>
        <dbReference type="EC" id="3.4.19.12"/>
    </reaction>
</comment>
<feature type="compositionally biased region" description="Polar residues" evidence="8">
    <location>
        <begin position="715"/>
        <end position="733"/>
    </location>
</feature>
<feature type="region of interest" description="Disordered" evidence="8">
    <location>
        <begin position="1256"/>
        <end position="1299"/>
    </location>
</feature>
<dbReference type="InterPro" id="IPR050185">
    <property type="entry name" value="Ub_carboxyl-term_hydrolase"/>
</dbReference>
<gene>
    <name evidence="11" type="ORF">EJ05DRAFT_482114</name>
</gene>
<evidence type="ECO:0000256" key="4">
    <source>
        <dbReference type="ARBA" id="ARBA00022670"/>
    </source>
</evidence>
<dbReference type="RefSeq" id="XP_033605749.1">
    <property type="nucleotide sequence ID" value="XM_033745139.1"/>
</dbReference>
<feature type="compositionally biased region" description="Polar residues" evidence="8">
    <location>
        <begin position="751"/>
        <end position="766"/>
    </location>
</feature>
<dbReference type="SUPFAM" id="SSF143791">
    <property type="entry name" value="DUSP-like"/>
    <property type="match status" value="1"/>
</dbReference>
<protein>
    <recommendedName>
        <fullName evidence="3">ubiquitinyl hydrolase 1</fullName>
        <ecNumber evidence="3">3.4.19.12</ecNumber>
    </recommendedName>
</protein>
<feature type="compositionally biased region" description="Polar residues" evidence="8">
    <location>
        <begin position="1809"/>
        <end position="1818"/>
    </location>
</feature>
<dbReference type="PANTHER" id="PTHR21646">
    <property type="entry name" value="UBIQUITIN CARBOXYL-TERMINAL HYDROLASE"/>
    <property type="match status" value="1"/>
</dbReference>
<dbReference type="PANTHER" id="PTHR21646:SF24">
    <property type="entry name" value="UBIQUITIN CARBOXYL-TERMINAL HYDROLASE"/>
    <property type="match status" value="1"/>
</dbReference>
<feature type="compositionally biased region" description="Polar residues" evidence="8">
    <location>
        <begin position="484"/>
        <end position="504"/>
    </location>
</feature>
<dbReference type="Pfam" id="PF00443">
    <property type="entry name" value="UCH"/>
    <property type="match status" value="1"/>
</dbReference>
<feature type="compositionally biased region" description="Low complexity" evidence="8">
    <location>
        <begin position="1782"/>
        <end position="1808"/>
    </location>
</feature>
<feature type="compositionally biased region" description="Basic and acidic residues" evidence="8">
    <location>
        <begin position="740"/>
        <end position="750"/>
    </location>
</feature>
<dbReference type="EC" id="3.4.19.12" evidence="3"/>
<feature type="region of interest" description="Disordered" evidence="8">
    <location>
        <begin position="684"/>
        <end position="786"/>
    </location>
</feature>
<feature type="region of interest" description="Disordered" evidence="8">
    <location>
        <begin position="1149"/>
        <end position="1175"/>
    </location>
</feature>
<dbReference type="InterPro" id="IPR038765">
    <property type="entry name" value="Papain-like_cys_pep_sf"/>
</dbReference>
<feature type="domain" description="USP" evidence="9">
    <location>
        <begin position="1300"/>
        <end position="2103"/>
    </location>
</feature>
<organism evidence="11 12">
    <name type="scientific">Pseudovirgaria hyperparasitica</name>
    <dbReference type="NCBI Taxonomy" id="470096"/>
    <lineage>
        <taxon>Eukaryota</taxon>
        <taxon>Fungi</taxon>
        <taxon>Dikarya</taxon>
        <taxon>Ascomycota</taxon>
        <taxon>Pezizomycotina</taxon>
        <taxon>Dothideomycetes</taxon>
        <taxon>Dothideomycetes incertae sedis</taxon>
        <taxon>Acrospermales</taxon>
        <taxon>Acrospermaceae</taxon>
        <taxon>Pseudovirgaria</taxon>
    </lineage>
</organism>
<feature type="compositionally biased region" description="Basic and acidic residues" evidence="8">
    <location>
        <begin position="980"/>
        <end position="993"/>
    </location>
</feature>
<feature type="compositionally biased region" description="Polar residues" evidence="8">
    <location>
        <begin position="891"/>
        <end position="900"/>
    </location>
</feature>
<dbReference type="PROSITE" id="PS50235">
    <property type="entry name" value="USP_3"/>
    <property type="match status" value="1"/>
</dbReference>
<dbReference type="InterPro" id="IPR035927">
    <property type="entry name" value="DUSP-like_sf"/>
</dbReference>
<evidence type="ECO:0000313" key="11">
    <source>
        <dbReference type="EMBL" id="KAF2763298.1"/>
    </source>
</evidence>
<proteinExistence type="inferred from homology"/>
<keyword evidence="7" id="KW-0788">Thiol protease</keyword>
<feature type="region of interest" description="Disordered" evidence="8">
    <location>
        <begin position="346"/>
        <end position="366"/>
    </location>
</feature>
<evidence type="ECO:0000256" key="5">
    <source>
        <dbReference type="ARBA" id="ARBA00022786"/>
    </source>
</evidence>
<dbReference type="OrthoDB" id="952271at2759"/>
<evidence type="ECO:0000256" key="2">
    <source>
        <dbReference type="ARBA" id="ARBA00009085"/>
    </source>
</evidence>
<evidence type="ECO:0000313" key="12">
    <source>
        <dbReference type="Proteomes" id="UP000799437"/>
    </source>
</evidence>
<feature type="compositionally biased region" description="Polar residues" evidence="8">
    <location>
        <begin position="138"/>
        <end position="162"/>
    </location>
</feature>
<dbReference type="GeneID" id="54486193"/>
<feature type="compositionally biased region" description="Polar residues" evidence="8">
    <location>
        <begin position="2128"/>
        <end position="2150"/>
    </location>
</feature>
<evidence type="ECO:0000259" key="10">
    <source>
        <dbReference type="PROSITE" id="PS51283"/>
    </source>
</evidence>
<dbReference type="SUPFAM" id="SSF54001">
    <property type="entry name" value="Cysteine proteinases"/>
    <property type="match status" value="1"/>
</dbReference>
<evidence type="ECO:0000256" key="1">
    <source>
        <dbReference type="ARBA" id="ARBA00000707"/>
    </source>
</evidence>
<feature type="region of interest" description="Disordered" evidence="8">
    <location>
        <begin position="1663"/>
        <end position="1692"/>
    </location>
</feature>
<name>A0A6A6WMB7_9PEZI</name>
<feature type="compositionally biased region" description="Basic and acidic residues" evidence="8">
    <location>
        <begin position="126"/>
        <end position="137"/>
    </location>
</feature>
<dbReference type="PROSITE" id="PS51283">
    <property type="entry name" value="DUSP"/>
    <property type="match status" value="1"/>
</dbReference>
<dbReference type="SMART" id="SM00695">
    <property type="entry name" value="DUSP"/>
    <property type="match status" value="1"/>
</dbReference>
<evidence type="ECO:0000256" key="8">
    <source>
        <dbReference type="SAM" id="MobiDB-lite"/>
    </source>
</evidence>
<dbReference type="Gene3D" id="3.30.2230.10">
    <property type="entry name" value="DUSP-like"/>
    <property type="match status" value="1"/>
</dbReference>
<dbReference type="PROSITE" id="PS00972">
    <property type="entry name" value="USP_1"/>
    <property type="match status" value="1"/>
</dbReference>
<feature type="region of interest" description="Disordered" evidence="8">
    <location>
        <begin position="973"/>
        <end position="1000"/>
    </location>
</feature>
<feature type="region of interest" description="Disordered" evidence="8">
    <location>
        <begin position="1707"/>
        <end position="1728"/>
    </location>
</feature>
<reference evidence="11" key="1">
    <citation type="journal article" date="2020" name="Stud. Mycol.">
        <title>101 Dothideomycetes genomes: a test case for predicting lifestyles and emergence of pathogens.</title>
        <authorList>
            <person name="Haridas S."/>
            <person name="Albert R."/>
            <person name="Binder M."/>
            <person name="Bloem J."/>
            <person name="Labutti K."/>
            <person name="Salamov A."/>
            <person name="Andreopoulos B."/>
            <person name="Baker S."/>
            <person name="Barry K."/>
            <person name="Bills G."/>
            <person name="Bluhm B."/>
            <person name="Cannon C."/>
            <person name="Castanera R."/>
            <person name="Culley D."/>
            <person name="Daum C."/>
            <person name="Ezra D."/>
            <person name="Gonzalez J."/>
            <person name="Henrissat B."/>
            <person name="Kuo A."/>
            <person name="Liang C."/>
            <person name="Lipzen A."/>
            <person name="Lutzoni F."/>
            <person name="Magnuson J."/>
            <person name="Mondo S."/>
            <person name="Nolan M."/>
            <person name="Ohm R."/>
            <person name="Pangilinan J."/>
            <person name="Park H.-J."/>
            <person name="Ramirez L."/>
            <person name="Alfaro M."/>
            <person name="Sun H."/>
            <person name="Tritt A."/>
            <person name="Yoshinaga Y."/>
            <person name="Zwiers L.-H."/>
            <person name="Turgeon B."/>
            <person name="Goodwin S."/>
            <person name="Spatafora J."/>
            <person name="Crous P."/>
            <person name="Grigoriev I."/>
        </authorList>
    </citation>
    <scope>NUCLEOTIDE SEQUENCE</scope>
    <source>
        <strain evidence="11">CBS 121739</strain>
    </source>
</reference>
<feature type="compositionally biased region" description="Basic and acidic residues" evidence="8">
    <location>
        <begin position="441"/>
        <end position="450"/>
    </location>
</feature>
<evidence type="ECO:0000256" key="3">
    <source>
        <dbReference type="ARBA" id="ARBA00012759"/>
    </source>
</evidence>
<feature type="compositionally biased region" description="Polar residues" evidence="8">
    <location>
        <begin position="1160"/>
        <end position="1175"/>
    </location>
</feature>
<keyword evidence="5" id="KW-0833">Ubl conjugation pathway</keyword>
<feature type="region of interest" description="Disordered" evidence="8">
    <location>
        <begin position="2128"/>
        <end position="2163"/>
    </location>
</feature>
<dbReference type="InterPro" id="IPR018200">
    <property type="entry name" value="USP_CS"/>
</dbReference>